<name>A0A8X6V7H4_TRICX</name>
<keyword evidence="2" id="KW-1185">Reference proteome</keyword>
<dbReference type="Proteomes" id="UP000887159">
    <property type="component" value="Unassembled WGS sequence"/>
</dbReference>
<organism evidence="1 2">
    <name type="scientific">Trichonephila clavipes</name>
    <name type="common">Golden silk orbweaver</name>
    <name type="synonym">Nephila clavipes</name>
    <dbReference type="NCBI Taxonomy" id="2585209"/>
    <lineage>
        <taxon>Eukaryota</taxon>
        <taxon>Metazoa</taxon>
        <taxon>Ecdysozoa</taxon>
        <taxon>Arthropoda</taxon>
        <taxon>Chelicerata</taxon>
        <taxon>Arachnida</taxon>
        <taxon>Araneae</taxon>
        <taxon>Araneomorphae</taxon>
        <taxon>Entelegynae</taxon>
        <taxon>Araneoidea</taxon>
        <taxon>Nephilidae</taxon>
        <taxon>Trichonephila</taxon>
    </lineage>
</organism>
<gene>
    <name evidence="1" type="primary">NCL1_45298</name>
    <name evidence="1" type="ORF">TNCV_4133291</name>
</gene>
<reference evidence="1" key="1">
    <citation type="submission" date="2020-08" db="EMBL/GenBank/DDBJ databases">
        <title>Multicomponent nature underlies the extraordinary mechanical properties of spider dragline silk.</title>
        <authorList>
            <person name="Kono N."/>
            <person name="Nakamura H."/>
            <person name="Mori M."/>
            <person name="Yoshida Y."/>
            <person name="Ohtoshi R."/>
            <person name="Malay A.D."/>
            <person name="Moran D.A.P."/>
            <person name="Tomita M."/>
            <person name="Numata K."/>
            <person name="Arakawa K."/>
        </authorList>
    </citation>
    <scope>NUCLEOTIDE SEQUENCE</scope>
</reference>
<comment type="caution">
    <text evidence="1">The sequence shown here is derived from an EMBL/GenBank/DDBJ whole genome shotgun (WGS) entry which is preliminary data.</text>
</comment>
<proteinExistence type="predicted"/>
<dbReference type="EMBL" id="BMAU01021277">
    <property type="protein sequence ID" value="GFY07732.1"/>
    <property type="molecule type" value="Genomic_DNA"/>
</dbReference>
<accession>A0A8X6V7H4</accession>
<evidence type="ECO:0000313" key="2">
    <source>
        <dbReference type="Proteomes" id="UP000887159"/>
    </source>
</evidence>
<sequence length="74" mass="8550">MVRREPEEEKGERGHGMICVISVEKLDNCPRLRMVNLPTFRLGVIFPRPRNIISGRINCNARRQNSSRSKSVPF</sequence>
<evidence type="ECO:0000313" key="1">
    <source>
        <dbReference type="EMBL" id="GFY07732.1"/>
    </source>
</evidence>
<protein>
    <submittedName>
        <fullName evidence="1">Uncharacterized protein</fullName>
    </submittedName>
</protein>
<dbReference type="AlphaFoldDB" id="A0A8X6V7H4"/>